<dbReference type="Pfam" id="PF02321">
    <property type="entry name" value="OEP"/>
    <property type="match status" value="1"/>
</dbReference>
<dbReference type="InterPro" id="IPR003423">
    <property type="entry name" value="OMP_efflux"/>
</dbReference>
<evidence type="ECO:0000256" key="3">
    <source>
        <dbReference type="ARBA" id="ARBA00022448"/>
    </source>
</evidence>
<dbReference type="InterPro" id="IPR051906">
    <property type="entry name" value="TolC-like"/>
</dbReference>
<evidence type="ECO:0000256" key="1">
    <source>
        <dbReference type="ARBA" id="ARBA00004442"/>
    </source>
</evidence>
<reference evidence="8 9" key="1">
    <citation type="submission" date="2017-04" db="EMBL/GenBank/DDBJ databases">
        <title>A new member of the family Flavobacteriaceae isolated from ascidians.</title>
        <authorList>
            <person name="Chen L."/>
        </authorList>
    </citation>
    <scope>NUCLEOTIDE SEQUENCE [LARGE SCALE GENOMIC DNA]</scope>
    <source>
        <strain evidence="8 9">HQA918</strain>
    </source>
</reference>
<keyword evidence="5" id="KW-0812">Transmembrane</keyword>
<dbReference type="RefSeq" id="WP_097440056.1">
    <property type="nucleotide sequence ID" value="NZ_KZ300476.1"/>
</dbReference>
<dbReference type="Proteomes" id="UP000219559">
    <property type="component" value="Unassembled WGS sequence"/>
</dbReference>
<keyword evidence="9" id="KW-1185">Reference proteome</keyword>
<dbReference type="SUPFAM" id="SSF56954">
    <property type="entry name" value="Outer membrane efflux proteins (OEP)"/>
    <property type="match status" value="1"/>
</dbReference>
<dbReference type="GO" id="GO:0015288">
    <property type="term" value="F:porin activity"/>
    <property type="evidence" value="ECO:0007669"/>
    <property type="project" value="TreeGrafter"/>
</dbReference>
<accession>A0A2A4G9W5</accession>
<protein>
    <submittedName>
        <fullName evidence="8">Transporter</fullName>
    </submittedName>
</protein>
<comment type="caution">
    <text evidence="8">The sequence shown here is derived from an EMBL/GenBank/DDBJ whole genome shotgun (WGS) entry which is preliminary data.</text>
</comment>
<evidence type="ECO:0000256" key="4">
    <source>
        <dbReference type="ARBA" id="ARBA00022452"/>
    </source>
</evidence>
<evidence type="ECO:0000313" key="9">
    <source>
        <dbReference type="Proteomes" id="UP000219559"/>
    </source>
</evidence>
<dbReference type="PANTHER" id="PTHR30026:SF20">
    <property type="entry name" value="OUTER MEMBRANE PROTEIN TOLC"/>
    <property type="match status" value="1"/>
</dbReference>
<dbReference type="PANTHER" id="PTHR30026">
    <property type="entry name" value="OUTER MEMBRANE PROTEIN TOLC"/>
    <property type="match status" value="1"/>
</dbReference>
<evidence type="ECO:0000256" key="7">
    <source>
        <dbReference type="ARBA" id="ARBA00023237"/>
    </source>
</evidence>
<gene>
    <name evidence="8" type="ORF">B7P33_06290</name>
</gene>
<keyword evidence="7" id="KW-0998">Cell outer membrane</keyword>
<keyword evidence="3" id="KW-0813">Transport</keyword>
<proteinExistence type="inferred from homology"/>
<evidence type="ECO:0000313" key="8">
    <source>
        <dbReference type="EMBL" id="PCE64776.1"/>
    </source>
</evidence>
<evidence type="ECO:0000256" key="5">
    <source>
        <dbReference type="ARBA" id="ARBA00022692"/>
    </source>
</evidence>
<dbReference type="GO" id="GO:0015562">
    <property type="term" value="F:efflux transmembrane transporter activity"/>
    <property type="evidence" value="ECO:0007669"/>
    <property type="project" value="InterPro"/>
</dbReference>
<name>A0A2A4G9W5_9FLAO</name>
<keyword evidence="6" id="KW-0472">Membrane</keyword>
<evidence type="ECO:0000256" key="2">
    <source>
        <dbReference type="ARBA" id="ARBA00007613"/>
    </source>
</evidence>
<dbReference type="GO" id="GO:0009279">
    <property type="term" value="C:cell outer membrane"/>
    <property type="evidence" value="ECO:0007669"/>
    <property type="project" value="UniProtKB-SubCell"/>
</dbReference>
<organism evidence="8 9">
    <name type="scientific">Sediminicola luteus</name>
    <dbReference type="NCBI Taxonomy" id="319238"/>
    <lineage>
        <taxon>Bacteria</taxon>
        <taxon>Pseudomonadati</taxon>
        <taxon>Bacteroidota</taxon>
        <taxon>Flavobacteriia</taxon>
        <taxon>Flavobacteriales</taxon>
        <taxon>Flavobacteriaceae</taxon>
        <taxon>Sediminicola</taxon>
    </lineage>
</organism>
<dbReference type="GO" id="GO:1990281">
    <property type="term" value="C:efflux pump complex"/>
    <property type="evidence" value="ECO:0007669"/>
    <property type="project" value="TreeGrafter"/>
</dbReference>
<comment type="similarity">
    <text evidence="2">Belongs to the outer membrane factor (OMF) (TC 1.B.17) family.</text>
</comment>
<evidence type="ECO:0000256" key="6">
    <source>
        <dbReference type="ARBA" id="ARBA00023136"/>
    </source>
</evidence>
<comment type="subcellular location">
    <subcellularLocation>
        <location evidence="1">Cell outer membrane</location>
    </subcellularLocation>
</comment>
<dbReference type="Gene3D" id="1.20.1600.10">
    <property type="entry name" value="Outer membrane efflux proteins (OEP)"/>
    <property type="match status" value="1"/>
</dbReference>
<keyword evidence="4" id="KW-1134">Transmembrane beta strand</keyword>
<dbReference type="EMBL" id="NBWU01000002">
    <property type="protein sequence ID" value="PCE64776.1"/>
    <property type="molecule type" value="Genomic_DNA"/>
</dbReference>
<sequence length="464" mass="53565">MRSLFLIIGVFCSLFLYGQNDSLVLGFREYLGYVKKHHPIAKQAQLTIGVGEANLMKARGGFDPKLEVDYERKDFKDTEYWDRLSATFKVPTYFGIEFKGNYAQNEGMYINPDETVPDDGLYSAGVSMSLGQGFWVNERMATLRKAKYFREQTKAEQDILVNRILFEAAISYFDWLKAYRTKIVYQDFLKNADQRFQGVVSRAKNGDVAQIDTVEAQITVQTRQLEWEQAQVTLVHKALTLSNFLWMNGVPVELHPHIKPDMRPEGDIDLGLGIAEIPLDSVAMENHPKLLALNYKIEGLMVDKRLKANKLLPKIDVEYNFLMEEVQGIRNFDSDQYKGGVSFRFPLFLRKERGDLKLAKFKLRDVEFDRDNAHVAIRNKVRGLFNELESYTEQNRLIFGIVANYNTLLHAEERKFEFGESSLFLVNSRENKLIDARLKQIEVQNKFFGTKAKLFKSLALNPEL</sequence>
<dbReference type="OrthoDB" id="581172at2"/>
<dbReference type="AlphaFoldDB" id="A0A2A4G9W5"/>